<evidence type="ECO:0000313" key="5">
    <source>
        <dbReference type="EMBL" id="CAJ73594.1"/>
    </source>
</evidence>
<organism evidence="5">
    <name type="scientific">Kuenenia stuttgartiensis</name>
    <dbReference type="NCBI Taxonomy" id="174633"/>
    <lineage>
        <taxon>Bacteria</taxon>
        <taxon>Pseudomonadati</taxon>
        <taxon>Planctomycetota</taxon>
        <taxon>Candidatus Brocadiia</taxon>
        <taxon>Candidatus Brocadiales</taxon>
        <taxon>Candidatus Brocadiaceae</taxon>
        <taxon>Candidatus Kuenenia</taxon>
    </lineage>
</organism>
<dbReference type="GO" id="GO:0052621">
    <property type="term" value="F:diguanylate cyclase activity"/>
    <property type="evidence" value="ECO:0007669"/>
    <property type="project" value="UniProtKB-EC"/>
</dbReference>
<evidence type="ECO:0000259" key="4">
    <source>
        <dbReference type="PROSITE" id="PS50887"/>
    </source>
</evidence>
<dbReference type="EC" id="2.7.7.65" evidence="1"/>
<dbReference type="PROSITE" id="PS50887">
    <property type="entry name" value="GGDEF"/>
    <property type="match status" value="1"/>
</dbReference>
<dbReference type="SMART" id="SM00267">
    <property type="entry name" value="GGDEF"/>
    <property type="match status" value="1"/>
</dbReference>
<dbReference type="SUPFAM" id="SSF55073">
    <property type="entry name" value="Nucleotide cyclase"/>
    <property type="match status" value="1"/>
</dbReference>
<evidence type="ECO:0000256" key="1">
    <source>
        <dbReference type="ARBA" id="ARBA00012528"/>
    </source>
</evidence>
<dbReference type="Pfam" id="PF00990">
    <property type="entry name" value="GGDEF"/>
    <property type="match status" value="1"/>
</dbReference>
<dbReference type="InterPro" id="IPR000160">
    <property type="entry name" value="GGDEF_dom"/>
</dbReference>
<reference evidence="5" key="2">
    <citation type="submission" date="2006-01" db="EMBL/GenBank/DDBJ databases">
        <authorList>
            <person name="Genoscope"/>
        </authorList>
    </citation>
    <scope>NUCLEOTIDE SEQUENCE</scope>
</reference>
<feature type="coiled-coil region" evidence="3">
    <location>
        <begin position="29"/>
        <end position="63"/>
    </location>
</feature>
<feature type="domain" description="GGDEF" evidence="4">
    <location>
        <begin position="91"/>
        <end position="226"/>
    </location>
</feature>
<evidence type="ECO:0000256" key="2">
    <source>
        <dbReference type="ARBA" id="ARBA00034247"/>
    </source>
</evidence>
<dbReference type="PANTHER" id="PTHR45138:SF9">
    <property type="entry name" value="DIGUANYLATE CYCLASE DGCM-RELATED"/>
    <property type="match status" value="1"/>
</dbReference>
<dbReference type="NCBIfam" id="TIGR00254">
    <property type="entry name" value="GGDEF"/>
    <property type="match status" value="1"/>
</dbReference>
<reference evidence="5" key="1">
    <citation type="journal article" date="2006" name="Nature">
        <title>Deciphering the evolution and metabolism of an anammox bacterium from a community genome.</title>
        <authorList>
            <person name="Strous M."/>
            <person name="Pelletier E."/>
            <person name="Mangenot S."/>
            <person name="Rattei T."/>
            <person name="Lehner A."/>
            <person name="Taylor M.W."/>
            <person name="Horn M."/>
            <person name="Daims H."/>
            <person name="Bartol-Mavel D."/>
            <person name="Wincker P."/>
            <person name="Barbe V."/>
            <person name="Fonknechten N."/>
            <person name="Vallenet D."/>
            <person name="Segurens B."/>
            <person name="Schenowitz-Truong C."/>
            <person name="Medigue C."/>
            <person name="Collingro A."/>
            <person name="Snel B."/>
            <person name="Dutilh B.E."/>
            <person name="OpDenCamp H.J.M."/>
            <person name="vanDerDrift C."/>
            <person name="Cirpus I."/>
            <person name="vanDePas-Schoonen K.T."/>
            <person name="Harhangi H.R."/>
            <person name="vanNiftrik L."/>
            <person name="Schmid M."/>
            <person name="Keltjens J."/>
            <person name="vanDeVossenberg J."/>
            <person name="Kartal B."/>
            <person name="Meier H."/>
            <person name="Frishman D."/>
            <person name="Huynen M.A."/>
            <person name="Mewes H."/>
            <person name="Weissenbach J."/>
            <person name="Jetten M.S.M."/>
            <person name="Wagner M."/>
            <person name="LePaslier D."/>
        </authorList>
    </citation>
    <scope>NUCLEOTIDE SEQUENCE</scope>
</reference>
<comment type="catalytic activity">
    <reaction evidence="2">
        <text>2 GTP = 3',3'-c-di-GMP + 2 diphosphate</text>
        <dbReference type="Rhea" id="RHEA:24898"/>
        <dbReference type="ChEBI" id="CHEBI:33019"/>
        <dbReference type="ChEBI" id="CHEBI:37565"/>
        <dbReference type="ChEBI" id="CHEBI:58805"/>
        <dbReference type="EC" id="2.7.7.65"/>
    </reaction>
</comment>
<name>Q1Q0R4_KUEST</name>
<dbReference type="PANTHER" id="PTHR45138">
    <property type="entry name" value="REGULATORY COMPONENTS OF SENSORY TRANSDUCTION SYSTEM"/>
    <property type="match status" value="1"/>
</dbReference>
<evidence type="ECO:0000256" key="3">
    <source>
        <dbReference type="SAM" id="Coils"/>
    </source>
</evidence>
<dbReference type="EMBL" id="CT573071">
    <property type="protein sequence ID" value="CAJ73594.1"/>
    <property type="molecule type" value="Genomic_DNA"/>
</dbReference>
<dbReference type="Gene3D" id="3.30.70.270">
    <property type="match status" value="1"/>
</dbReference>
<keyword evidence="3" id="KW-0175">Coiled coil</keyword>
<dbReference type="InterPro" id="IPR029787">
    <property type="entry name" value="Nucleotide_cyclase"/>
</dbReference>
<sequence>MGFNMEKPKPVEDILLEANAALSVINLTYDQMNREHVATKIQLQKLARELETKNKSLQNLANIDGLTEVYNHRFLQAFIEKEINRSKRKQTNFRLVLIDVDNFKSFNGLYGHQTGDFILKELCKLLTLCLREYDILARYGGEEFAIVLADTKVDAAVIVAERMREKVAKHTFIINNMKYNVTASFGIAEIAPHVDTLKRSDLTDNADKTLLESKKKGKNRVTVWRQKKKWFR</sequence>
<dbReference type="CDD" id="cd01949">
    <property type="entry name" value="GGDEF"/>
    <property type="match status" value="1"/>
</dbReference>
<dbReference type="InterPro" id="IPR043128">
    <property type="entry name" value="Rev_trsase/Diguanyl_cyclase"/>
</dbReference>
<gene>
    <name evidence="5" type="ORF">kuste2842</name>
</gene>
<dbReference type="InterPro" id="IPR050469">
    <property type="entry name" value="Diguanylate_Cyclase"/>
</dbReference>
<dbReference type="AlphaFoldDB" id="Q1Q0R4"/>
<protein>
    <recommendedName>
        <fullName evidence="1">diguanylate cyclase</fullName>
        <ecNumber evidence="1">2.7.7.65</ecNumber>
    </recommendedName>
</protein>
<accession>Q1Q0R4</accession>
<proteinExistence type="predicted"/>
<dbReference type="FunFam" id="3.30.70.270:FF:000001">
    <property type="entry name" value="Diguanylate cyclase domain protein"/>
    <property type="match status" value="1"/>
</dbReference>